<keyword evidence="2" id="KW-1185">Reference proteome</keyword>
<evidence type="ECO:0000313" key="2">
    <source>
        <dbReference type="Proteomes" id="UP000626697"/>
    </source>
</evidence>
<organism evidence="1 2">
    <name type="scientific">Peribacillus huizhouensis</name>
    <dbReference type="NCBI Taxonomy" id="1501239"/>
    <lineage>
        <taxon>Bacteria</taxon>
        <taxon>Bacillati</taxon>
        <taxon>Bacillota</taxon>
        <taxon>Bacilli</taxon>
        <taxon>Bacillales</taxon>
        <taxon>Bacillaceae</taxon>
        <taxon>Peribacillus</taxon>
    </lineage>
</organism>
<evidence type="ECO:0000313" key="1">
    <source>
        <dbReference type="EMBL" id="MBA9028762.1"/>
    </source>
</evidence>
<proteinExistence type="predicted"/>
<protein>
    <submittedName>
        <fullName evidence="1">Uncharacterized protein</fullName>
    </submittedName>
</protein>
<dbReference type="Proteomes" id="UP000626697">
    <property type="component" value="Unassembled WGS sequence"/>
</dbReference>
<sequence length="215" mass="25000">MLKKKGDVKAHFYFGNMLIGAEGVRLLLRKASQKETPQAHSAEEASPEVEINRQVFRKAINRDGMPTNLSESELEEIMTRILLLQVQHPKQKIANLVIPELEYAQTLPLTYLVYHDEEPVRYLESTWKWSKSSPPLEARQVKVIMVIVAVTAVVEQTNLVKFKWKAKYLFQFTLSYNTRFLIQFRFHHIKTRMKSGFSSLTHTCSLRAIFNNSQF</sequence>
<dbReference type="EMBL" id="JACJHX010000018">
    <property type="protein sequence ID" value="MBA9028762.1"/>
    <property type="molecule type" value="Genomic_DNA"/>
</dbReference>
<dbReference type="RefSeq" id="WP_182503752.1">
    <property type="nucleotide sequence ID" value="NZ_JACJHX010000018.1"/>
</dbReference>
<comment type="caution">
    <text evidence="1">The sequence shown here is derived from an EMBL/GenBank/DDBJ whole genome shotgun (WGS) entry which is preliminary data.</text>
</comment>
<reference evidence="1 2" key="1">
    <citation type="submission" date="2020-08" db="EMBL/GenBank/DDBJ databases">
        <title>Genomic Encyclopedia of Type Strains, Phase IV (KMG-IV): sequencing the most valuable type-strain genomes for metagenomic binning, comparative biology and taxonomic classification.</title>
        <authorList>
            <person name="Goeker M."/>
        </authorList>
    </citation>
    <scope>NUCLEOTIDE SEQUENCE [LARGE SCALE GENOMIC DNA]</scope>
    <source>
        <strain evidence="1 2">DSM 105481</strain>
    </source>
</reference>
<gene>
    <name evidence="1" type="ORF">HNP81_004083</name>
</gene>
<accession>A0ABR6CUQ5</accession>
<name>A0ABR6CUQ5_9BACI</name>